<accession>A0ACC0KPL1</accession>
<evidence type="ECO:0000313" key="1">
    <source>
        <dbReference type="EMBL" id="KAI8438521.1"/>
    </source>
</evidence>
<organism evidence="1 2">
    <name type="scientific">Choristoneura fumiferana</name>
    <name type="common">Spruce budworm moth</name>
    <name type="synonym">Archips fumiferana</name>
    <dbReference type="NCBI Taxonomy" id="7141"/>
    <lineage>
        <taxon>Eukaryota</taxon>
        <taxon>Metazoa</taxon>
        <taxon>Ecdysozoa</taxon>
        <taxon>Arthropoda</taxon>
        <taxon>Hexapoda</taxon>
        <taxon>Insecta</taxon>
        <taxon>Pterygota</taxon>
        <taxon>Neoptera</taxon>
        <taxon>Endopterygota</taxon>
        <taxon>Lepidoptera</taxon>
        <taxon>Glossata</taxon>
        <taxon>Ditrysia</taxon>
        <taxon>Tortricoidea</taxon>
        <taxon>Tortricidae</taxon>
        <taxon>Tortricinae</taxon>
        <taxon>Choristoneura</taxon>
    </lineage>
</organism>
<keyword evidence="2" id="KW-1185">Reference proteome</keyword>
<reference evidence="1 2" key="1">
    <citation type="journal article" date="2022" name="Genome Biol. Evol.">
        <title>The Spruce Budworm Genome: Reconstructing the Evolutionary History of Antifreeze Proteins.</title>
        <authorList>
            <person name="Beliveau C."/>
            <person name="Gagne P."/>
            <person name="Picq S."/>
            <person name="Vernygora O."/>
            <person name="Keeling C.I."/>
            <person name="Pinkney K."/>
            <person name="Doucet D."/>
            <person name="Wen F."/>
            <person name="Johnston J.S."/>
            <person name="Maaroufi H."/>
            <person name="Boyle B."/>
            <person name="Laroche J."/>
            <person name="Dewar K."/>
            <person name="Juretic N."/>
            <person name="Blackburn G."/>
            <person name="Nisole A."/>
            <person name="Brunet B."/>
            <person name="Brandao M."/>
            <person name="Lumley L."/>
            <person name="Duan J."/>
            <person name="Quan G."/>
            <person name="Lucarotti C.J."/>
            <person name="Roe A.D."/>
            <person name="Sperling F.A.H."/>
            <person name="Levesque R.C."/>
            <person name="Cusson M."/>
        </authorList>
    </citation>
    <scope>NUCLEOTIDE SEQUENCE [LARGE SCALE GENOMIC DNA]</scope>
    <source>
        <strain evidence="1">Glfc:IPQL:Cfum</strain>
    </source>
</reference>
<dbReference type="Proteomes" id="UP001064048">
    <property type="component" value="Chromosome 18"/>
</dbReference>
<sequence>MQQEVVHRPQVRTLPLLLEQQRGLLTVEAMTLAVAILVDAGEAAVAALVGITELVITSELVTPSRVRLPRVLPEQLLAQALVHMATREALQAVLLAHMPHQDFRLKEIMVFGMMCIFSAHNPEKKDDSYLPLSTECRKGERDVKSNIGNALGYYPQRDAPYNLGPNDPYSVAVNPNLIPEPSQRLFWNKLGNNGQGSNQVGGTGLWAMFTNKFPFLGNMFGRMELPNQYGPPQFNSNQYDYYSAQGYQSQPQYNQVPPQFYQGQQFYQQQFPRNFAPAGRDVALTDDAVIVTPPHVPIAPAPVPAPEPAPGGYQYNKPQYRLELPHK</sequence>
<evidence type="ECO:0000313" key="2">
    <source>
        <dbReference type="Proteomes" id="UP001064048"/>
    </source>
</evidence>
<gene>
    <name evidence="1" type="ORF">MSG28_010998</name>
</gene>
<proteinExistence type="predicted"/>
<dbReference type="EMBL" id="CM046118">
    <property type="protein sequence ID" value="KAI8438521.1"/>
    <property type="molecule type" value="Genomic_DNA"/>
</dbReference>
<comment type="caution">
    <text evidence="1">The sequence shown here is derived from an EMBL/GenBank/DDBJ whole genome shotgun (WGS) entry which is preliminary data.</text>
</comment>
<name>A0ACC0KPL1_CHOFU</name>
<protein>
    <submittedName>
        <fullName evidence="1">Uncharacterized protein</fullName>
    </submittedName>
</protein>